<feature type="binding site" description="axial binding residue" evidence="5">
    <location>
        <position position="138"/>
    </location>
    <ligand>
        <name>chlorophyll b</name>
        <dbReference type="ChEBI" id="CHEBI:61721"/>
        <label>1</label>
    </ligand>
    <ligandPart>
        <name>Mg</name>
        <dbReference type="ChEBI" id="CHEBI:25107"/>
    </ligandPart>
</feature>
<reference evidence="8" key="1">
    <citation type="submission" date="2021-01" db="EMBL/GenBank/DDBJ databases">
        <authorList>
            <person name="Corre E."/>
            <person name="Pelletier E."/>
            <person name="Niang G."/>
            <person name="Scheremetjew M."/>
            <person name="Finn R."/>
            <person name="Kale V."/>
            <person name="Holt S."/>
            <person name="Cochrane G."/>
            <person name="Meng A."/>
            <person name="Brown T."/>
            <person name="Cohen L."/>
        </authorList>
    </citation>
    <scope>NUCLEOTIDE SEQUENCE</scope>
    <source>
        <strain evidence="8">PLY182g</strain>
    </source>
</reference>
<dbReference type="EMBL" id="HBEY01048401">
    <property type="protein sequence ID" value="CAD8619869.1"/>
    <property type="molecule type" value="Transcribed_RNA"/>
</dbReference>
<gene>
    <name evidence="8" type="ORF">CPEL01642_LOCUS23250</name>
</gene>
<keyword evidence="2" id="KW-0150">Chloroplast</keyword>
<dbReference type="GO" id="GO:0016168">
    <property type="term" value="F:chlorophyll binding"/>
    <property type="evidence" value="ECO:0007669"/>
    <property type="project" value="UniProtKB-KW"/>
</dbReference>
<dbReference type="InterPro" id="IPR001344">
    <property type="entry name" value="Chloro_AB-bd_pln"/>
</dbReference>
<sequence>MAIKTMMVLGATTVSALQTLAPARLLSAVRAGSVSMGVEDMIGKYSVAQIVYDPLDLSTKYDLNWLREAELKHGRVCMLAFAGFIANDAGLKFPGEAFQGISSIEAHDAMVKSGHMWALLAFVGVCESLHMSVVVPKLDGDWGDYEPGNYGIDPFKLDSPSRRESELKNGRLAMLAFAGLVTQAGLGAVAPYTSF</sequence>
<dbReference type="PANTHER" id="PTHR21649">
    <property type="entry name" value="CHLOROPHYLL A/B BINDING PROTEIN"/>
    <property type="match status" value="1"/>
</dbReference>
<feature type="binding site" evidence="5">
    <location>
        <position position="183"/>
    </location>
    <ligand>
        <name>chlorophyll a</name>
        <dbReference type="ChEBI" id="CHEBI:58416"/>
        <label>1</label>
    </ligand>
</feature>
<evidence type="ECO:0000256" key="7">
    <source>
        <dbReference type="SAM" id="SignalP"/>
    </source>
</evidence>
<keyword evidence="6" id="KW-0812">Transmembrane</keyword>
<dbReference type="GO" id="GO:0009765">
    <property type="term" value="P:photosynthesis, light harvesting"/>
    <property type="evidence" value="ECO:0007669"/>
    <property type="project" value="InterPro"/>
</dbReference>
<dbReference type="GO" id="GO:0016020">
    <property type="term" value="C:membrane"/>
    <property type="evidence" value="ECO:0007669"/>
    <property type="project" value="InterPro"/>
</dbReference>
<dbReference type="InterPro" id="IPR022796">
    <property type="entry name" value="Chloroa_b-bind"/>
</dbReference>
<keyword evidence="6" id="KW-1133">Transmembrane helix</keyword>
<keyword evidence="5" id="KW-0157">Chromophore</keyword>
<keyword evidence="6" id="KW-0472">Membrane</keyword>
<evidence type="ECO:0000256" key="1">
    <source>
        <dbReference type="ARBA" id="ARBA00004229"/>
    </source>
</evidence>
<comment type="subcellular location">
    <subcellularLocation>
        <location evidence="1">Plastid</location>
        <location evidence="1">Chloroplast</location>
    </subcellularLocation>
</comment>
<evidence type="ECO:0000256" key="6">
    <source>
        <dbReference type="SAM" id="Phobius"/>
    </source>
</evidence>
<keyword evidence="7" id="KW-0732">Signal</keyword>
<evidence type="ECO:0000256" key="5">
    <source>
        <dbReference type="PIRSR" id="PIRSR601344-1"/>
    </source>
</evidence>
<evidence type="ECO:0000256" key="4">
    <source>
        <dbReference type="ARBA" id="ARBA00022640"/>
    </source>
</evidence>
<feature type="binding site" evidence="5">
    <location>
        <position position="73"/>
    </location>
    <ligand>
        <name>chlorophyll a</name>
        <dbReference type="ChEBI" id="CHEBI:58416"/>
        <label>1</label>
    </ligand>
</feature>
<accession>A0A7S0LQW3</accession>
<proteinExistence type="predicted"/>
<feature type="transmembrane region" description="Helical" evidence="6">
    <location>
        <begin position="172"/>
        <end position="192"/>
    </location>
</feature>
<dbReference type="AlphaFoldDB" id="A0A7S0LQW3"/>
<feature type="binding site" description="axial binding residue" evidence="5">
    <location>
        <position position="75"/>
    </location>
    <ligand>
        <name>chlorophyll b</name>
        <dbReference type="ChEBI" id="CHEBI:61721"/>
        <label>1</label>
    </ligand>
    <ligandPart>
        <name>Mg</name>
        <dbReference type="ChEBI" id="CHEBI:25107"/>
    </ligandPart>
</feature>
<dbReference type="Pfam" id="PF00504">
    <property type="entry name" value="Chloroa_b-bind"/>
    <property type="match status" value="1"/>
</dbReference>
<protein>
    <submittedName>
        <fullName evidence="8">Uncharacterized protein</fullName>
    </submittedName>
</protein>
<feature type="chain" id="PRO_5030917267" evidence="7">
    <location>
        <begin position="17"/>
        <end position="195"/>
    </location>
</feature>
<feature type="binding site" evidence="5">
    <location>
        <position position="166"/>
    </location>
    <ligand>
        <name>chlorophyll a</name>
        <dbReference type="ChEBI" id="CHEBI:58416"/>
        <label>1</label>
    </ligand>
</feature>
<keyword evidence="3" id="KW-0602">Photosynthesis</keyword>
<feature type="binding site" evidence="5">
    <location>
        <position position="70"/>
    </location>
    <ligand>
        <name>chlorophyll a</name>
        <dbReference type="ChEBI" id="CHEBI:58416"/>
        <label>1</label>
    </ligand>
</feature>
<evidence type="ECO:0000256" key="2">
    <source>
        <dbReference type="ARBA" id="ARBA00022528"/>
    </source>
</evidence>
<feature type="binding site" evidence="5">
    <location>
        <position position="171"/>
    </location>
    <ligand>
        <name>chlorophyll a</name>
        <dbReference type="ChEBI" id="CHEBI:58416"/>
        <label>1</label>
    </ligand>
</feature>
<name>A0A7S0LQW3_9EUKA</name>
<feature type="binding site" evidence="5">
    <location>
        <position position="58"/>
    </location>
    <ligand>
        <name>chlorophyll a</name>
        <dbReference type="ChEBI" id="CHEBI:58416"/>
        <label>1</label>
    </ligand>
</feature>
<evidence type="ECO:0000256" key="3">
    <source>
        <dbReference type="ARBA" id="ARBA00022531"/>
    </source>
</evidence>
<evidence type="ECO:0000313" key="8">
    <source>
        <dbReference type="EMBL" id="CAD8619869.1"/>
    </source>
</evidence>
<feature type="signal peptide" evidence="7">
    <location>
        <begin position="1"/>
        <end position="16"/>
    </location>
</feature>
<keyword evidence="5" id="KW-0148">Chlorophyll</keyword>
<organism evidence="8">
    <name type="scientific">Coccolithus braarudii</name>
    <dbReference type="NCBI Taxonomy" id="221442"/>
    <lineage>
        <taxon>Eukaryota</taxon>
        <taxon>Haptista</taxon>
        <taxon>Haptophyta</taxon>
        <taxon>Prymnesiophyceae</taxon>
        <taxon>Coccolithales</taxon>
        <taxon>Coccolithaceae</taxon>
        <taxon>Coccolithus</taxon>
    </lineage>
</organism>
<dbReference type="SUPFAM" id="SSF103511">
    <property type="entry name" value="Chlorophyll a-b binding protein"/>
    <property type="match status" value="1"/>
</dbReference>
<feature type="binding site" evidence="5">
    <location>
        <position position="169"/>
    </location>
    <ligand>
        <name>chlorophyll a</name>
        <dbReference type="ChEBI" id="CHEBI:58416"/>
        <label>1</label>
    </ligand>
</feature>
<dbReference type="Gene3D" id="1.10.3460.10">
    <property type="entry name" value="Chlorophyll a/b binding protein domain"/>
    <property type="match status" value="1"/>
</dbReference>
<keyword evidence="4" id="KW-0934">Plastid</keyword>
<dbReference type="GO" id="GO:0009507">
    <property type="term" value="C:chloroplast"/>
    <property type="evidence" value="ECO:0007669"/>
    <property type="project" value="UniProtKB-SubCell"/>
</dbReference>